<organism evidence="3 4">
    <name type="scientific">Immersiella caudata</name>
    <dbReference type="NCBI Taxonomy" id="314043"/>
    <lineage>
        <taxon>Eukaryota</taxon>
        <taxon>Fungi</taxon>
        <taxon>Dikarya</taxon>
        <taxon>Ascomycota</taxon>
        <taxon>Pezizomycotina</taxon>
        <taxon>Sordariomycetes</taxon>
        <taxon>Sordariomycetidae</taxon>
        <taxon>Sordariales</taxon>
        <taxon>Lasiosphaeriaceae</taxon>
        <taxon>Immersiella</taxon>
    </lineage>
</organism>
<dbReference type="PANTHER" id="PTHR34414">
    <property type="entry name" value="HET DOMAIN-CONTAINING PROTEIN-RELATED"/>
    <property type="match status" value="1"/>
</dbReference>
<feature type="transmembrane region" description="Helical" evidence="2">
    <location>
        <begin position="313"/>
        <end position="339"/>
    </location>
</feature>
<evidence type="ECO:0000256" key="1">
    <source>
        <dbReference type="SAM" id="MobiDB-lite"/>
    </source>
</evidence>
<evidence type="ECO:0000256" key="2">
    <source>
        <dbReference type="SAM" id="Phobius"/>
    </source>
</evidence>
<name>A0AA40BUN3_9PEZI</name>
<reference evidence="3" key="1">
    <citation type="submission" date="2023-06" db="EMBL/GenBank/DDBJ databases">
        <title>Genome-scale phylogeny and comparative genomics of the fungal order Sordariales.</title>
        <authorList>
            <consortium name="Lawrence Berkeley National Laboratory"/>
            <person name="Hensen N."/>
            <person name="Bonometti L."/>
            <person name="Westerberg I."/>
            <person name="Brannstrom I.O."/>
            <person name="Guillou S."/>
            <person name="Cros-Aarteil S."/>
            <person name="Calhoun S."/>
            <person name="Haridas S."/>
            <person name="Kuo A."/>
            <person name="Mondo S."/>
            <person name="Pangilinan J."/>
            <person name="Riley R."/>
            <person name="Labutti K."/>
            <person name="Andreopoulos B."/>
            <person name="Lipzen A."/>
            <person name="Chen C."/>
            <person name="Yanf M."/>
            <person name="Daum C."/>
            <person name="Ng V."/>
            <person name="Clum A."/>
            <person name="Steindorff A."/>
            <person name="Ohm R."/>
            <person name="Martin F."/>
            <person name="Silar P."/>
            <person name="Natvig D."/>
            <person name="Lalanne C."/>
            <person name="Gautier V."/>
            <person name="Ament-Velasquez S.L."/>
            <person name="Kruys A."/>
            <person name="Hutchinson M.I."/>
            <person name="Powell A.J."/>
            <person name="Barry K."/>
            <person name="Miller A.N."/>
            <person name="Grigoriev I.V."/>
            <person name="Debuchy R."/>
            <person name="Gladieux P."/>
            <person name="Thoren M.H."/>
            <person name="Johannesson H."/>
        </authorList>
    </citation>
    <scope>NUCLEOTIDE SEQUENCE</scope>
    <source>
        <strain evidence="3">CBS 606.72</strain>
    </source>
</reference>
<sequence>MRPETPPHLLPSPPSTSSTSHPLPFTTNPLLKDDAPSSPETPKDCLPDQFPASFRLSDDLHAPTGIPPLDLIADELSPRRLHQRIRYLWLAGRPVPPRPLHHQVLLGRDIYLSERIDLHLVWGGGRIFVKPLPRYLLSPEFWRGYLIPGFGENGGEMEEREHLRQCAMGFLLSYVALISYESDFRIAIEKGLLPRQISWGRWRRFVREILHAQEGEGEKGGGRLWGDVAERFIYGELRLNRLNIIEVVLRGPLSRGFLATWTSFGSFYQYSSAAIIAGTAYILLILSAMQVGLGTTKLAEDEVFQAASYGFTVFSILGPLGAVTAVVLAFAVALLYNTIRTKSFEAKRSAQLGRTWGFRRQTSRV</sequence>
<gene>
    <name evidence="3" type="ORF">B0T14DRAFT_438865</name>
</gene>
<feature type="transmembrane region" description="Helical" evidence="2">
    <location>
        <begin position="273"/>
        <end position="293"/>
    </location>
</feature>
<accession>A0AA40BUN3</accession>
<dbReference type="InterPro" id="IPR046536">
    <property type="entry name" value="DUF6601"/>
</dbReference>
<feature type="compositionally biased region" description="Basic and acidic residues" evidence="1">
    <location>
        <begin position="31"/>
        <end position="46"/>
    </location>
</feature>
<feature type="compositionally biased region" description="Pro residues" evidence="1">
    <location>
        <begin position="1"/>
        <end position="14"/>
    </location>
</feature>
<keyword evidence="2" id="KW-0812">Transmembrane</keyword>
<proteinExistence type="predicted"/>
<dbReference type="PANTHER" id="PTHR34414:SF1">
    <property type="entry name" value="SUBTILISIN-LIKE SERINE PROTEASE"/>
    <property type="match status" value="1"/>
</dbReference>
<dbReference type="Proteomes" id="UP001175000">
    <property type="component" value="Unassembled WGS sequence"/>
</dbReference>
<evidence type="ECO:0000313" key="3">
    <source>
        <dbReference type="EMBL" id="KAK0614333.1"/>
    </source>
</evidence>
<protein>
    <submittedName>
        <fullName evidence="3">Uncharacterized protein</fullName>
    </submittedName>
</protein>
<keyword evidence="4" id="KW-1185">Reference proteome</keyword>
<comment type="caution">
    <text evidence="3">The sequence shown here is derived from an EMBL/GenBank/DDBJ whole genome shotgun (WGS) entry which is preliminary data.</text>
</comment>
<feature type="compositionally biased region" description="Low complexity" evidence="1">
    <location>
        <begin position="15"/>
        <end position="27"/>
    </location>
</feature>
<dbReference type="AlphaFoldDB" id="A0AA40BUN3"/>
<feature type="region of interest" description="Disordered" evidence="1">
    <location>
        <begin position="1"/>
        <end position="48"/>
    </location>
</feature>
<keyword evidence="2" id="KW-1133">Transmembrane helix</keyword>
<dbReference type="EMBL" id="JAULSU010000006">
    <property type="protein sequence ID" value="KAK0614333.1"/>
    <property type="molecule type" value="Genomic_DNA"/>
</dbReference>
<dbReference type="Pfam" id="PF20246">
    <property type="entry name" value="DUF6601"/>
    <property type="match status" value="1"/>
</dbReference>
<evidence type="ECO:0000313" key="4">
    <source>
        <dbReference type="Proteomes" id="UP001175000"/>
    </source>
</evidence>
<keyword evidence="2" id="KW-0472">Membrane</keyword>